<protein>
    <recommendedName>
        <fullName evidence="2">F-box domain-containing protein</fullName>
    </recommendedName>
</protein>
<dbReference type="Pfam" id="PF12937">
    <property type="entry name" value="F-box-like"/>
    <property type="match status" value="1"/>
</dbReference>
<dbReference type="Gene3D" id="1.20.1280.50">
    <property type="match status" value="1"/>
</dbReference>
<reference evidence="3" key="1">
    <citation type="submission" date="2020-11" db="EMBL/GenBank/DDBJ databases">
        <authorList>
            <consortium name="DOE Joint Genome Institute"/>
            <person name="Ahrendt S."/>
            <person name="Riley R."/>
            <person name="Andreopoulos W."/>
            <person name="Labutti K."/>
            <person name="Pangilinan J."/>
            <person name="Ruiz-Duenas F.J."/>
            <person name="Barrasa J.M."/>
            <person name="Sanchez-Garcia M."/>
            <person name="Camarero S."/>
            <person name="Miyauchi S."/>
            <person name="Serrano A."/>
            <person name="Linde D."/>
            <person name="Babiker R."/>
            <person name="Drula E."/>
            <person name="Ayuso-Fernandez I."/>
            <person name="Pacheco R."/>
            <person name="Padilla G."/>
            <person name="Ferreira P."/>
            <person name="Barriuso J."/>
            <person name="Kellner H."/>
            <person name="Castanera R."/>
            <person name="Alfaro M."/>
            <person name="Ramirez L."/>
            <person name="Pisabarro A.G."/>
            <person name="Kuo A."/>
            <person name="Tritt A."/>
            <person name="Lipzen A."/>
            <person name="He G."/>
            <person name="Yan M."/>
            <person name="Ng V."/>
            <person name="Cullen D."/>
            <person name="Martin F."/>
            <person name="Rosso M.-N."/>
            <person name="Henrissat B."/>
            <person name="Hibbett D."/>
            <person name="Martinez A.T."/>
            <person name="Grigoriev I.V."/>
        </authorList>
    </citation>
    <scope>NUCLEOTIDE SEQUENCE</scope>
    <source>
        <strain evidence="3">MF-IS2</strain>
    </source>
</reference>
<name>A0A9P5X276_9AGAR</name>
<proteinExistence type="predicted"/>
<dbReference type="PROSITE" id="PS50181">
    <property type="entry name" value="FBOX"/>
    <property type="match status" value="1"/>
</dbReference>
<dbReference type="EMBL" id="MU151588">
    <property type="protein sequence ID" value="KAF9442650.1"/>
    <property type="molecule type" value="Genomic_DNA"/>
</dbReference>
<keyword evidence="1" id="KW-0732">Signal</keyword>
<dbReference type="InterPro" id="IPR036047">
    <property type="entry name" value="F-box-like_dom_sf"/>
</dbReference>
<keyword evidence="4" id="KW-1185">Reference proteome</keyword>
<evidence type="ECO:0000313" key="3">
    <source>
        <dbReference type="EMBL" id="KAF9442650.1"/>
    </source>
</evidence>
<accession>A0A9P5X276</accession>
<feature type="signal peptide" evidence="1">
    <location>
        <begin position="1"/>
        <end position="27"/>
    </location>
</feature>
<organism evidence="3 4">
    <name type="scientific">Macrolepiota fuliginosa MF-IS2</name>
    <dbReference type="NCBI Taxonomy" id="1400762"/>
    <lineage>
        <taxon>Eukaryota</taxon>
        <taxon>Fungi</taxon>
        <taxon>Dikarya</taxon>
        <taxon>Basidiomycota</taxon>
        <taxon>Agaricomycotina</taxon>
        <taxon>Agaricomycetes</taxon>
        <taxon>Agaricomycetidae</taxon>
        <taxon>Agaricales</taxon>
        <taxon>Agaricineae</taxon>
        <taxon>Agaricaceae</taxon>
        <taxon>Macrolepiota</taxon>
    </lineage>
</organism>
<evidence type="ECO:0000256" key="1">
    <source>
        <dbReference type="SAM" id="SignalP"/>
    </source>
</evidence>
<dbReference type="Proteomes" id="UP000807342">
    <property type="component" value="Unassembled WGS sequence"/>
</dbReference>
<sequence length="332" mass="38704">MVLNSAYLRWILYLLFRLLNIPPHSWRRYLTAPKTLLSLPNEVLCEIFHYVDWRGLLAMKFTCRRLYTITRTRSLWHSKIPELSLMPGALVLEDAIETYTVDELEQKVIKVLQARDRLRHPDPSTFRSRVLNVDPETRGVFHLLPGARWLIDNLRGYVYALDLDAPEQTRHILFDVRQYDDWDNRLVDPLDGSAIWIDSSQPRLSIRIAMHNTHTSHRLDLSRICIHQLDLRGHGSDASWTTNTQVKSPSYSYGIIWKVQPLSLYPAIDWPPSPKRTSKFSAWHNLRVPARNRLLSHSSDFRCIPHQFCRYLASIATIDSLSSAQQVRVVSM</sequence>
<evidence type="ECO:0000259" key="2">
    <source>
        <dbReference type="PROSITE" id="PS50181"/>
    </source>
</evidence>
<dbReference type="InterPro" id="IPR001810">
    <property type="entry name" value="F-box_dom"/>
</dbReference>
<evidence type="ECO:0000313" key="4">
    <source>
        <dbReference type="Proteomes" id="UP000807342"/>
    </source>
</evidence>
<feature type="chain" id="PRO_5040229292" description="F-box domain-containing protein" evidence="1">
    <location>
        <begin position="28"/>
        <end position="332"/>
    </location>
</feature>
<comment type="caution">
    <text evidence="3">The sequence shown here is derived from an EMBL/GenBank/DDBJ whole genome shotgun (WGS) entry which is preliminary data.</text>
</comment>
<dbReference type="SUPFAM" id="SSF81383">
    <property type="entry name" value="F-box domain"/>
    <property type="match status" value="1"/>
</dbReference>
<gene>
    <name evidence="3" type="ORF">P691DRAFT_464603</name>
</gene>
<feature type="domain" description="F-box" evidence="2">
    <location>
        <begin position="33"/>
        <end position="79"/>
    </location>
</feature>
<dbReference type="OrthoDB" id="3068749at2759"/>
<dbReference type="AlphaFoldDB" id="A0A9P5X276"/>
<dbReference type="SMART" id="SM00256">
    <property type="entry name" value="FBOX"/>
    <property type="match status" value="1"/>
</dbReference>